<comment type="caution">
    <text evidence="1">The sequence shown here is derived from an EMBL/GenBank/DDBJ whole genome shotgun (WGS) entry which is preliminary data.</text>
</comment>
<sequence length="189" mass="21001">MEATGEVLAAHEHFLPFAADLFEARQPLSQNAHNVIILLNSALMLTEPIGQIVFAVSAVEMIGQDLDWSAAQKRALAPLAALAQEHPDLHADERTEVASAIKKLHRISLRQGVFRLLDGLSLSHLRKPWDKLYKKRSAVIHAIAPQRAANYSELANETVTLCGYILLKAIAAEFPFADRFADRYFQPPQ</sequence>
<evidence type="ECO:0000313" key="2">
    <source>
        <dbReference type="Proteomes" id="UP001367030"/>
    </source>
</evidence>
<accession>A0ABU8XN82</accession>
<evidence type="ECO:0008006" key="3">
    <source>
        <dbReference type="Google" id="ProtNLM"/>
    </source>
</evidence>
<dbReference type="RefSeq" id="WP_340340176.1">
    <property type="nucleotide sequence ID" value="NZ_JBBKZS010000081.1"/>
</dbReference>
<reference evidence="1 2" key="1">
    <citation type="submission" date="2024-03" db="EMBL/GenBank/DDBJ databases">
        <title>Novel species of the genus Variovorax.</title>
        <authorList>
            <person name="Liu Q."/>
            <person name="Xin Y.-H."/>
        </authorList>
    </citation>
    <scope>NUCLEOTIDE SEQUENCE [LARGE SCALE GENOMIC DNA]</scope>
    <source>
        <strain evidence="1 2">KACC 18901</strain>
    </source>
</reference>
<organism evidence="1 2">
    <name type="scientific">Variovorax robiniae</name>
    <dbReference type="NCBI Taxonomy" id="1836199"/>
    <lineage>
        <taxon>Bacteria</taxon>
        <taxon>Pseudomonadati</taxon>
        <taxon>Pseudomonadota</taxon>
        <taxon>Betaproteobacteria</taxon>
        <taxon>Burkholderiales</taxon>
        <taxon>Comamonadaceae</taxon>
        <taxon>Variovorax</taxon>
    </lineage>
</organism>
<name>A0ABU8XN82_9BURK</name>
<evidence type="ECO:0000313" key="1">
    <source>
        <dbReference type="EMBL" id="MEJ8860152.1"/>
    </source>
</evidence>
<keyword evidence="2" id="KW-1185">Reference proteome</keyword>
<protein>
    <recommendedName>
        <fullName evidence="3">Apea-like HEPN domain-containing protein</fullName>
    </recommendedName>
</protein>
<dbReference type="Proteomes" id="UP001367030">
    <property type="component" value="Unassembled WGS sequence"/>
</dbReference>
<gene>
    <name evidence="1" type="ORF">WKW79_36910</name>
</gene>
<proteinExistence type="predicted"/>
<dbReference type="EMBL" id="JBBKZS010000081">
    <property type="protein sequence ID" value="MEJ8860152.1"/>
    <property type="molecule type" value="Genomic_DNA"/>
</dbReference>